<protein>
    <submittedName>
        <fullName evidence="5">Uncharacterized protein</fullName>
    </submittedName>
</protein>
<evidence type="ECO:0000256" key="4">
    <source>
        <dbReference type="SAM" id="SignalP"/>
    </source>
</evidence>
<feature type="signal peptide" evidence="4">
    <location>
        <begin position="1"/>
        <end position="25"/>
    </location>
</feature>
<dbReference type="GO" id="GO:0004531">
    <property type="term" value="F:deoxyribonuclease II activity"/>
    <property type="evidence" value="ECO:0007669"/>
    <property type="project" value="InterPro"/>
</dbReference>
<name>F4QAF8_CACFS</name>
<evidence type="ECO:0000256" key="1">
    <source>
        <dbReference type="ARBA" id="ARBA00007527"/>
    </source>
</evidence>
<dbReference type="KEGG" id="dfa:DFA_10519"/>
<dbReference type="Pfam" id="PF03265">
    <property type="entry name" value="DNase_II"/>
    <property type="match status" value="1"/>
</dbReference>
<keyword evidence="6" id="KW-1185">Reference proteome</keyword>
<dbReference type="EMBL" id="GL883026">
    <property type="protein sequence ID" value="EGG15677.1"/>
    <property type="molecule type" value="Genomic_DNA"/>
</dbReference>
<reference evidence="6" key="1">
    <citation type="journal article" date="2011" name="Genome Res.">
        <title>Phylogeny-wide analysis of social amoeba genomes highlights ancient origins for complex intercellular communication.</title>
        <authorList>
            <person name="Heidel A.J."/>
            <person name="Lawal H.M."/>
            <person name="Felder M."/>
            <person name="Schilde C."/>
            <person name="Helps N.R."/>
            <person name="Tunggal B."/>
            <person name="Rivero F."/>
            <person name="John U."/>
            <person name="Schleicher M."/>
            <person name="Eichinger L."/>
            <person name="Platzer M."/>
            <person name="Noegel A.A."/>
            <person name="Schaap P."/>
            <person name="Gloeckner G."/>
        </authorList>
    </citation>
    <scope>NUCLEOTIDE SEQUENCE [LARGE SCALE GENOMIC DNA]</scope>
    <source>
        <strain evidence="6">SH3</strain>
    </source>
</reference>
<dbReference type="Proteomes" id="UP000007797">
    <property type="component" value="Unassembled WGS sequence"/>
</dbReference>
<comment type="similarity">
    <text evidence="1">Belongs to the DNase II family.</text>
</comment>
<accession>F4QAF8</accession>
<dbReference type="OrthoDB" id="23923at2759"/>
<dbReference type="PANTHER" id="PTHR10858:SF22">
    <property type="entry name" value="DEOXYRIBONUCLEASE II-RELATED"/>
    <property type="match status" value="1"/>
</dbReference>
<organism evidence="5 6">
    <name type="scientific">Cavenderia fasciculata</name>
    <name type="common">Slime mold</name>
    <name type="synonym">Dictyostelium fasciculatum</name>
    <dbReference type="NCBI Taxonomy" id="261658"/>
    <lineage>
        <taxon>Eukaryota</taxon>
        <taxon>Amoebozoa</taxon>
        <taxon>Evosea</taxon>
        <taxon>Eumycetozoa</taxon>
        <taxon>Dictyostelia</taxon>
        <taxon>Acytosteliales</taxon>
        <taxon>Cavenderiaceae</taxon>
        <taxon>Cavenderia</taxon>
    </lineage>
</organism>
<evidence type="ECO:0000313" key="5">
    <source>
        <dbReference type="EMBL" id="EGG15677.1"/>
    </source>
</evidence>
<evidence type="ECO:0000256" key="2">
    <source>
        <dbReference type="ARBA" id="ARBA00022801"/>
    </source>
</evidence>
<gene>
    <name evidence="5" type="ORF">DFA_10519</name>
</gene>
<keyword evidence="2" id="KW-0378">Hydrolase</keyword>
<feature type="chain" id="PRO_5003320718" evidence="4">
    <location>
        <begin position="26"/>
        <end position="650"/>
    </location>
</feature>
<feature type="region of interest" description="Disordered" evidence="3">
    <location>
        <begin position="156"/>
        <end position="176"/>
    </location>
</feature>
<feature type="compositionally biased region" description="Acidic residues" evidence="3">
    <location>
        <begin position="613"/>
        <end position="650"/>
    </location>
</feature>
<dbReference type="GeneID" id="14867497"/>
<dbReference type="RefSeq" id="XP_004354419.1">
    <property type="nucleotide sequence ID" value="XM_004354367.1"/>
</dbReference>
<evidence type="ECO:0000256" key="3">
    <source>
        <dbReference type="SAM" id="MobiDB-lite"/>
    </source>
</evidence>
<feature type="region of interest" description="Disordered" evidence="3">
    <location>
        <begin position="586"/>
        <end position="650"/>
    </location>
</feature>
<proteinExistence type="inferred from homology"/>
<dbReference type="InterPro" id="IPR004947">
    <property type="entry name" value="DNase_II"/>
</dbReference>
<keyword evidence="4" id="KW-0732">Signal</keyword>
<dbReference type="AlphaFoldDB" id="F4QAF8"/>
<evidence type="ECO:0000313" key="6">
    <source>
        <dbReference type="Proteomes" id="UP000007797"/>
    </source>
</evidence>
<dbReference type="PANTHER" id="PTHR10858">
    <property type="entry name" value="DEOXYRIBONUCLEASE II"/>
    <property type="match status" value="1"/>
</dbReference>
<sequence length="650" mass="74033">MYIQYISLLQVIIVFLFCTWSGVEEFAVNAFTSPRCIGMPADWKVSTPPTNPDWWFLLSKQSKDNVNGGGFIYTDSFGVYLNIDDTGNDMVGADKLTVKKFWERHTESAYENNKEIYGQCVKRDSDRTKPTLVNTRKAVCKNVRIEAQVWYHDTLGLPPAKKPKPQAQDSDAEDLNNGEQQVTVEARSAHAKYLISVDTKTGNGYFIDHSINIPSIPVDTGAEWFNPYLLFGLNVGGTEAKFKMSHHSFCSNFQQNEFDDLMGVIGRGKPHLTRTNYIDTKGGSLLPIDHPYNIKERVVAELAESQLPNDICLNFYSTFEDDDLQGSDHDVEETTQGTTERERIGAFIRHNNNDPVDLCLTEITTGPLQFLRTIYGFDIRMKPVEFVNPGLSIVRTRWLDDTPRKEVGDMKTYIQLGLDPFTYIAKANPSVYYVSTYSQPNRVDVPSIHMVDQEWGIFNIREWKYDNKIQRDRHEKLSFSTANGRVCVGDANRNLVHTHYAGIYICFTSQRLANELYALINLVDVSNSYFYDNQGNLLSTATNDIQDSLPTPFPKWTNRVDAKKRSLPSLMYPLVARVTYSDRPKRNNFIGDDGQLIAMDDRPTKKAKFQHNEDEDEDEGYDNDDDDDQLDGGEETNGYSDEEEDVDIMG</sequence>